<keyword evidence="2" id="KW-1185">Reference proteome</keyword>
<dbReference type="Proteomes" id="UP000636800">
    <property type="component" value="Chromosome 7"/>
</dbReference>
<dbReference type="OrthoDB" id="428159at2759"/>
<evidence type="ECO:0000313" key="1">
    <source>
        <dbReference type="EMBL" id="KAG0472627.1"/>
    </source>
</evidence>
<evidence type="ECO:0000313" key="2">
    <source>
        <dbReference type="Proteomes" id="UP000636800"/>
    </source>
</evidence>
<dbReference type="AlphaFoldDB" id="A0A835USS2"/>
<name>A0A835USS2_VANPL</name>
<gene>
    <name evidence="1" type="ORF">HPP92_014484</name>
</gene>
<dbReference type="EMBL" id="JADCNL010000007">
    <property type="protein sequence ID" value="KAG0472627.1"/>
    <property type="molecule type" value="Genomic_DNA"/>
</dbReference>
<sequence>MAQLRTEDVVSSGRKNGKEAEDVGVCKSGVNAPLVRFQAGLGFTRQKMWILSNDVKGYRNKGDYMCEK</sequence>
<accession>A0A835USS2</accession>
<organism evidence="1 2">
    <name type="scientific">Vanilla planifolia</name>
    <name type="common">Vanilla</name>
    <dbReference type="NCBI Taxonomy" id="51239"/>
    <lineage>
        <taxon>Eukaryota</taxon>
        <taxon>Viridiplantae</taxon>
        <taxon>Streptophyta</taxon>
        <taxon>Embryophyta</taxon>
        <taxon>Tracheophyta</taxon>
        <taxon>Spermatophyta</taxon>
        <taxon>Magnoliopsida</taxon>
        <taxon>Liliopsida</taxon>
        <taxon>Asparagales</taxon>
        <taxon>Orchidaceae</taxon>
        <taxon>Vanilloideae</taxon>
        <taxon>Vanilleae</taxon>
        <taxon>Vanilla</taxon>
    </lineage>
</organism>
<comment type="caution">
    <text evidence="1">The sequence shown here is derived from an EMBL/GenBank/DDBJ whole genome shotgun (WGS) entry which is preliminary data.</text>
</comment>
<reference evidence="1 2" key="1">
    <citation type="journal article" date="2020" name="Nat. Food">
        <title>A phased Vanilla planifolia genome enables genetic improvement of flavour and production.</title>
        <authorList>
            <person name="Hasing T."/>
            <person name="Tang H."/>
            <person name="Brym M."/>
            <person name="Khazi F."/>
            <person name="Huang T."/>
            <person name="Chambers A.H."/>
        </authorList>
    </citation>
    <scope>NUCLEOTIDE SEQUENCE [LARGE SCALE GENOMIC DNA]</scope>
    <source>
        <tissue evidence="1">Leaf</tissue>
    </source>
</reference>
<protein>
    <submittedName>
        <fullName evidence="1">Uncharacterized protein</fullName>
    </submittedName>
</protein>
<proteinExistence type="predicted"/>